<evidence type="ECO:0000313" key="11">
    <source>
        <dbReference type="Proteomes" id="UP000664844"/>
    </source>
</evidence>
<evidence type="ECO:0000259" key="8">
    <source>
        <dbReference type="Pfam" id="PF11760"/>
    </source>
</evidence>
<dbReference type="InterPro" id="IPR038029">
    <property type="entry name" value="GbiG_N_sf"/>
</dbReference>
<dbReference type="PANTHER" id="PTHR47036">
    <property type="entry name" value="COBALT-FACTOR III C(17)-METHYLTRANSFERASE-RELATED"/>
    <property type="match status" value="1"/>
</dbReference>
<gene>
    <name evidence="10" type="primary">cobJ</name>
    <name evidence="10" type="ORF">J0895_09190</name>
</gene>
<dbReference type="SUPFAM" id="SSF159672">
    <property type="entry name" value="CbiG N-terminal domain-like"/>
    <property type="match status" value="1"/>
</dbReference>
<dbReference type="EMBL" id="JAFLQW010000248">
    <property type="protein sequence ID" value="MBO0349276.1"/>
    <property type="molecule type" value="Genomic_DNA"/>
</dbReference>
<dbReference type="InterPro" id="IPR051810">
    <property type="entry name" value="Precorrin_MeTrfase"/>
</dbReference>
<dbReference type="GO" id="GO:0030789">
    <property type="term" value="F:precorrin-3B C17-methyltransferase activity"/>
    <property type="evidence" value="ECO:0007669"/>
    <property type="project" value="UniProtKB-EC"/>
</dbReference>
<sequence>MSLFEDYQPIAAIAVTPSGVKRLLSLCDATDAILWIPASCQEAIDGKTLTRVQVYTGSLTDHLAKIWPDCRAFIFCLATGAVVRAIAPLLQHKSIDPAVVVVDEAGKFTISLCSGHQGGADCLTQAVAHQLGATPVLTGASSALQLPGIDVLGVPFGWNRGEGNWTAVSAAIARQEPVEVIQEVGCTLWQENLPEDHPFILELPNDTTPHKLEAKTPKARVWISATQRQFAPDSDFPKVQWHPRVLWVGVGCERGTSRRVVETAIAQVCQSHHFAQAAIAGIATIDIKADEVGLLELCEARQWPLKTFPSEVLKSVAVPTPSTVVEQEVGTPSVAEAAAIVAAHGLTSPGEMRNSLLVSKQIFRLEGEPGAVTIAIGQSEREYTGREGKLWLVGTGPGALNQMTPAAQTAIATADLVIGYTLYIDLIKPLLRPGQLVQSLPITQERHRAQLAIAFAEWGLTVAVISSGDAGIYGMAGLVLEQLREGNWDGQTPGVQVFPGITALQAAASRVGTPLMHDFCAISLSDLLTPWTMIEKRLEAAAAADFVVALYNPRSRTRTEQIATAQAIFLKYRKPDTPVAIVRSAYREDEQITLTTLEQLLENPIDMLSTILIGNQSTSFYENWMITPRGYLGFETR</sequence>
<dbReference type="InterPro" id="IPR021745">
    <property type="entry name" value="CbiG_mid"/>
</dbReference>
<protein>
    <submittedName>
        <fullName evidence="10">Precorrin-3B C(17)-methyltransferase</fullName>
        <ecNumber evidence="10">2.1.1.131</ecNumber>
    </submittedName>
</protein>
<dbReference type="SUPFAM" id="SSF159664">
    <property type="entry name" value="CobE/GbiG C-terminal domain-like"/>
    <property type="match status" value="1"/>
</dbReference>
<keyword evidence="5" id="KW-0949">S-adenosyl-L-methionine</keyword>
<dbReference type="InterPro" id="IPR014776">
    <property type="entry name" value="4pyrrole_Mease_sub2"/>
</dbReference>
<evidence type="ECO:0000259" key="9">
    <source>
        <dbReference type="Pfam" id="PF11761"/>
    </source>
</evidence>
<name>A0ABS3FQ84_9CYAN</name>
<evidence type="ECO:0000256" key="2">
    <source>
        <dbReference type="ARBA" id="ARBA00022573"/>
    </source>
</evidence>
<dbReference type="GO" id="GO:0032259">
    <property type="term" value="P:methylation"/>
    <property type="evidence" value="ECO:0007669"/>
    <property type="project" value="UniProtKB-KW"/>
</dbReference>
<dbReference type="InterPro" id="IPR036518">
    <property type="entry name" value="CobE/GbiG_C_sf"/>
</dbReference>
<comment type="pathway">
    <text evidence="1">Cofactor biosynthesis; adenosylcobalamin biosynthesis.</text>
</comment>
<dbReference type="InterPro" id="IPR014777">
    <property type="entry name" value="4pyrrole_Mease_sub1"/>
</dbReference>
<accession>A0ABS3FQ84</accession>
<keyword evidence="11" id="KW-1185">Reference proteome</keyword>
<dbReference type="Pfam" id="PF11760">
    <property type="entry name" value="CbiG_N"/>
    <property type="match status" value="1"/>
</dbReference>
<evidence type="ECO:0000256" key="5">
    <source>
        <dbReference type="ARBA" id="ARBA00022691"/>
    </source>
</evidence>
<evidence type="ECO:0000256" key="3">
    <source>
        <dbReference type="ARBA" id="ARBA00022603"/>
    </source>
</evidence>
<feature type="domain" description="CobE/GbiG C-terminal" evidence="7">
    <location>
        <begin position="246"/>
        <end position="376"/>
    </location>
</feature>
<keyword evidence="2" id="KW-0169">Cobalamin biosynthesis</keyword>
<dbReference type="Pfam" id="PF00590">
    <property type="entry name" value="TP_methylase"/>
    <property type="match status" value="1"/>
</dbReference>
<reference evidence="10 11" key="1">
    <citation type="submission" date="2021-03" db="EMBL/GenBank/DDBJ databases">
        <title>Metabolic Capacity of the Antarctic Cyanobacterium Phormidium pseudopriestleyi that Sustains Oxygenic Photosynthesis in the Presence of Hydrogen Sulfide.</title>
        <authorList>
            <person name="Lumian J.E."/>
            <person name="Jungblut A.D."/>
            <person name="Dillon M.L."/>
            <person name="Hawes I."/>
            <person name="Doran P.T."/>
            <person name="Mackey T.J."/>
            <person name="Dick G.J."/>
            <person name="Grettenberger C.L."/>
            <person name="Sumner D.Y."/>
        </authorList>
    </citation>
    <scope>NUCLEOTIDE SEQUENCE [LARGE SCALE GENOMIC DNA]</scope>
    <source>
        <strain evidence="10 11">FRX01</strain>
    </source>
</reference>
<evidence type="ECO:0000259" key="7">
    <source>
        <dbReference type="Pfam" id="PF01890"/>
    </source>
</evidence>
<evidence type="ECO:0000256" key="4">
    <source>
        <dbReference type="ARBA" id="ARBA00022679"/>
    </source>
</evidence>
<dbReference type="Gene3D" id="3.40.50.11220">
    <property type="match status" value="1"/>
</dbReference>
<dbReference type="InterPro" id="IPR006363">
    <property type="entry name" value="Cbl_synth_CobJ/CibH_dom"/>
</dbReference>
<feature type="domain" description="Tetrapyrrole methylase" evidence="6">
    <location>
        <begin position="389"/>
        <end position="600"/>
    </location>
</feature>
<comment type="caution">
    <text evidence="10">The sequence shown here is derived from an EMBL/GenBank/DDBJ whole genome shotgun (WGS) entry which is preliminary data.</text>
</comment>
<organism evidence="10 11">
    <name type="scientific">Phormidium pseudopriestleyi FRX01</name>
    <dbReference type="NCBI Taxonomy" id="1759528"/>
    <lineage>
        <taxon>Bacteria</taxon>
        <taxon>Bacillati</taxon>
        <taxon>Cyanobacteriota</taxon>
        <taxon>Cyanophyceae</taxon>
        <taxon>Oscillatoriophycideae</taxon>
        <taxon>Oscillatoriales</taxon>
        <taxon>Oscillatoriaceae</taxon>
        <taxon>Phormidium</taxon>
    </lineage>
</organism>
<evidence type="ECO:0000313" key="10">
    <source>
        <dbReference type="EMBL" id="MBO0349276.1"/>
    </source>
</evidence>
<proteinExistence type="predicted"/>
<dbReference type="Pfam" id="PF11761">
    <property type="entry name" value="CbiG_mid"/>
    <property type="match status" value="1"/>
</dbReference>
<dbReference type="CDD" id="cd11646">
    <property type="entry name" value="Precorrin_3B_C17_MT"/>
    <property type="match status" value="1"/>
</dbReference>
<dbReference type="InterPro" id="IPR021744">
    <property type="entry name" value="CbiG_N"/>
</dbReference>
<dbReference type="Gene3D" id="3.30.420.180">
    <property type="entry name" value="CobE/GbiG C-terminal domain"/>
    <property type="match status" value="1"/>
</dbReference>
<dbReference type="Gene3D" id="3.30.950.10">
    <property type="entry name" value="Methyltransferase, Cobalt-precorrin-4 Transmethylase, Domain 2"/>
    <property type="match status" value="1"/>
</dbReference>
<evidence type="ECO:0000256" key="1">
    <source>
        <dbReference type="ARBA" id="ARBA00004953"/>
    </source>
</evidence>
<feature type="domain" description="Cobalamin synthesis G N-terminal" evidence="8">
    <location>
        <begin position="62"/>
        <end position="141"/>
    </location>
</feature>
<dbReference type="Pfam" id="PF01890">
    <property type="entry name" value="CbiG_C"/>
    <property type="match status" value="1"/>
</dbReference>
<keyword evidence="3 10" id="KW-0489">Methyltransferase</keyword>
<feature type="domain" description="Cobalamin biosynthesis central region" evidence="9">
    <location>
        <begin position="147"/>
        <end position="243"/>
    </location>
</feature>
<dbReference type="EC" id="2.1.1.131" evidence="10"/>
<dbReference type="InterPro" id="IPR000878">
    <property type="entry name" value="4pyrrol_Mease"/>
</dbReference>
<dbReference type="PANTHER" id="PTHR47036:SF1">
    <property type="entry name" value="COBALT-FACTOR III C(17)-METHYLTRANSFERASE-RELATED"/>
    <property type="match status" value="1"/>
</dbReference>
<dbReference type="InterPro" id="IPR035996">
    <property type="entry name" value="4pyrrol_Methylase_sf"/>
</dbReference>
<dbReference type="Gene3D" id="3.40.1010.10">
    <property type="entry name" value="Cobalt-precorrin-4 Transmethylase, Domain 1"/>
    <property type="match status" value="1"/>
</dbReference>
<dbReference type="NCBIfam" id="TIGR01466">
    <property type="entry name" value="cobJ_cbiH"/>
    <property type="match status" value="1"/>
</dbReference>
<keyword evidence="4 10" id="KW-0808">Transferase</keyword>
<dbReference type="Proteomes" id="UP000664844">
    <property type="component" value="Unassembled WGS sequence"/>
</dbReference>
<dbReference type="InterPro" id="IPR002750">
    <property type="entry name" value="CobE/GbiG_C"/>
</dbReference>
<evidence type="ECO:0000259" key="6">
    <source>
        <dbReference type="Pfam" id="PF00590"/>
    </source>
</evidence>
<dbReference type="SUPFAM" id="SSF53790">
    <property type="entry name" value="Tetrapyrrole methylase"/>
    <property type="match status" value="1"/>
</dbReference>